<sequence length="143" mass="16700">MEPLQSIPYNLRSRGRVIGNGLLRLRRGVPVDNSSVKHHHRSCQKPCKEQKPRGPSIHSCPCEELGNQIPNHCETIEEENRQCRLWYMEKFRPQPLVAMQHYNKNLKEEEQYKVYDSKGQIMVGYDKVGFFSSTVFYGCAKIF</sequence>
<dbReference type="Proteomes" id="UP001341840">
    <property type="component" value="Unassembled WGS sequence"/>
</dbReference>
<name>A0ABU6YS41_9FABA</name>
<accession>A0ABU6YS41</accession>
<evidence type="ECO:0000313" key="2">
    <source>
        <dbReference type="EMBL" id="MED6212661.1"/>
    </source>
</evidence>
<proteinExistence type="predicted"/>
<keyword evidence="3" id="KW-1185">Reference proteome</keyword>
<evidence type="ECO:0000256" key="1">
    <source>
        <dbReference type="SAM" id="MobiDB-lite"/>
    </source>
</evidence>
<dbReference type="EMBL" id="JASCZI010243091">
    <property type="protein sequence ID" value="MED6212661.1"/>
    <property type="molecule type" value="Genomic_DNA"/>
</dbReference>
<protein>
    <submittedName>
        <fullName evidence="2">Uncharacterized protein</fullName>
    </submittedName>
</protein>
<comment type="caution">
    <text evidence="2">The sequence shown here is derived from an EMBL/GenBank/DDBJ whole genome shotgun (WGS) entry which is preliminary data.</text>
</comment>
<organism evidence="2 3">
    <name type="scientific">Stylosanthes scabra</name>
    <dbReference type="NCBI Taxonomy" id="79078"/>
    <lineage>
        <taxon>Eukaryota</taxon>
        <taxon>Viridiplantae</taxon>
        <taxon>Streptophyta</taxon>
        <taxon>Embryophyta</taxon>
        <taxon>Tracheophyta</taxon>
        <taxon>Spermatophyta</taxon>
        <taxon>Magnoliopsida</taxon>
        <taxon>eudicotyledons</taxon>
        <taxon>Gunneridae</taxon>
        <taxon>Pentapetalae</taxon>
        <taxon>rosids</taxon>
        <taxon>fabids</taxon>
        <taxon>Fabales</taxon>
        <taxon>Fabaceae</taxon>
        <taxon>Papilionoideae</taxon>
        <taxon>50 kb inversion clade</taxon>
        <taxon>dalbergioids sensu lato</taxon>
        <taxon>Dalbergieae</taxon>
        <taxon>Pterocarpus clade</taxon>
        <taxon>Stylosanthes</taxon>
    </lineage>
</organism>
<feature type="region of interest" description="Disordered" evidence="1">
    <location>
        <begin position="33"/>
        <end position="52"/>
    </location>
</feature>
<gene>
    <name evidence="2" type="ORF">PIB30_085632</name>
</gene>
<evidence type="ECO:0000313" key="3">
    <source>
        <dbReference type="Proteomes" id="UP001341840"/>
    </source>
</evidence>
<reference evidence="2 3" key="1">
    <citation type="journal article" date="2023" name="Plants (Basel)">
        <title>Bridging the Gap: Combining Genomics and Transcriptomics Approaches to Understand Stylosanthes scabra, an Orphan Legume from the Brazilian Caatinga.</title>
        <authorList>
            <person name="Ferreira-Neto J.R.C."/>
            <person name="da Silva M.D."/>
            <person name="Binneck E."/>
            <person name="de Melo N.F."/>
            <person name="da Silva R.H."/>
            <person name="de Melo A.L.T.M."/>
            <person name="Pandolfi V."/>
            <person name="Bustamante F.O."/>
            <person name="Brasileiro-Vidal A.C."/>
            <person name="Benko-Iseppon A.M."/>
        </authorList>
    </citation>
    <scope>NUCLEOTIDE SEQUENCE [LARGE SCALE GENOMIC DNA]</scope>
    <source>
        <tissue evidence="2">Leaves</tissue>
    </source>
</reference>